<dbReference type="AlphaFoldDB" id="A0AAD7NAC5"/>
<name>A0AAD7NAC5_9AGAR</name>
<feature type="region of interest" description="Disordered" evidence="1">
    <location>
        <begin position="129"/>
        <end position="154"/>
    </location>
</feature>
<reference evidence="2" key="1">
    <citation type="submission" date="2023-03" db="EMBL/GenBank/DDBJ databases">
        <title>Massive genome expansion in bonnet fungi (Mycena s.s.) driven by repeated elements and novel gene families across ecological guilds.</title>
        <authorList>
            <consortium name="Lawrence Berkeley National Laboratory"/>
            <person name="Harder C.B."/>
            <person name="Miyauchi S."/>
            <person name="Viragh M."/>
            <person name="Kuo A."/>
            <person name="Thoen E."/>
            <person name="Andreopoulos B."/>
            <person name="Lu D."/>
            <person name="Skrede I."/>
            <person name="Drula E."/>
            <person name="Henrissat B."/>
            <person name="Morin E."/>
            <person name="Kohler A."/>
            <person name="Barry K."/>
            <person name="LaButti K."/>
            <person name="Morin E."/>
            <person name="Salamov A."/>
            <person name="Lipzen A."/>
            <person name="Mereny Z."/>
            <person name="Hegedus B."/>
            <person name="Baldrian P."/>
            <person name="Stursova M."/>
            <person name="Weitz H."/>
            <person name="Taylor A."/>
            <person name="Grigoriev I.V."/>
            <person name="Nagy L.G."/>
            <person name="Martin F."/>
            <person name="Kauserud H."/>
        </authorList>
    </citation>
    <scope>NUCLEOTIDE SEQUENCE</scope>
    <source>
        <strain evidence="2">CBHHK188m</strain>
    </source>
</reference>
<feature type="compositionally biased region" description="Low complexity" evidence="1">
    <location>
        <begin position="142"/>
        <end position="154"/>
    </location>
</feature>
<sequence>MSSIASTSTTSSSSTVRPGLNRSMTMPAIRRALSLPSVEKSFASLRASSTKGLRRMSTFGRRNSSGASSAASVSTESIPVFTTPDYKQPISSCPPPCENISPLTRRTVKRALTMPAPVRTLRSMVPAKIPSGKSSVASTEMVSSVPSTSTRRRSSSVSSVESFTSTEDKVTIALRLRALPSTLLGLLKSLMSVLLIMILPTMTAKKPKRTLALRSYQRKIILTKEQECNPPTAPQSVPRLTKAYPRSLRRAARAKATNTPTETLVALFAPGPKRVRAVIPTPVDPKTLTTDVPLVVYSSPIALPLPKGPAPAVRPARKARRFSVLPTVHEEKLNAALCPDW</sequence>
<organism evidence="2 3">
    <name type="scientific">Mycena maculata</name>
    <dbReference type="NCBI Taxonomy" id="230809"/>
    <lineage>
        <taxon>Eukaryota</taxon>
        <taxon>Fungi</taxon>
        <taxon>Dikarya</taxon>
        <taxon>Basidiomycota</taxon>
        <taxon>Agaricomycotina</taxon>
        <taxon>Agaricomycetes</taxon>
        <taxon>Agaricomycetidae</taxon>
        <taxon>Agaricales</taxon>
        <taxon>Marasmiineae</taxon>
        <taxon>Mycenaceae</taxon>
        <taxon>Mycena</taxon>
    </lineage>
</organism>
<proteinExistence type="predicted"/>
<dbReference type="Proteomes" id="UP001215280">
    <property type="component" value="Unassembled WGS sequence"/>
</dbReference>
<evidence type="ECO:0000313" key="3">
    <source>
        <dbReference type="Proteomes" id="UP001215280"/>
    </source>
</evidence>
<comment type="caution">
    <text evidence="2">The sequence shown here is derived from an EMBL/GenBank/DDBJ whole genome shotgun (WGS) entry which is preliminary data.</text>
</comment>
<accession>A0AAD7NAC5</accession>
<dbReference type="EMBL" id="JARJLG010000074">
    <property type="protein sequence ID" value="KAJ7752450.1"/>
    <property type="molecule type" value="Genomic_DNA"/>
</dbReference>
<gene>
    <name evidence="2" type="ORF">DFH07DRAFT_1061680</name>
</gene>
<evidence type="ECO:0000313" key="2">
    <source>
        <dbReference type="EMBL" id="KAJ7752450.1"/>
    </source>
</evidence>
<feature type="compositionally biased region" description="Low complexity" evidence="1">
    <location>
        <begin position="1"/>
        <end position="15"/>
    </location>
</feature>
<feature type="compositionally biased region" description="Polar residues" evidence="1">
    <location>
        <begin position="132"/>
        <end position="141"/>
    </location>
</feature>
<evidence type="ECO:0000256" key="1">
    <source>
        <dbReference type="SAM" id="MobiDB-lite"/>
    </source>
</evidence>
<keyword evidence="3" id="KW-1185">Reference proteome</keyword>
<protein>
    <submittedName>
        <fullName evidence="2">Uncharacterized protein</fullName>
    </submittedName>
</protein>
<feature type="region of interest" description="Disordered" evidence="1">
    <location>
        <begin position="1"/>
        <end position="23"/>
    </location>
</feature>